<feature type="transmembrane region" description="Helical" evidence="9">
    <location>
        <begin position="133"/>
        <end position="159"/>
    </location>
</feature>
<organism evidence="13 14">
    <name type="scientific">Candidatus Corynebacterium faecigallinarum</name>
    <dbReference type="NCBI Taxonomy" id="2838528"/>
    <lineage>
        <taxon>Bacteria</taxon>
        <taxon>Bacillati</taxon>
        <taxon>Actinomycetota</taxon>
        <taxon>Actinomycetes</taxon>
        <taxon>Mycobacteriales</taxon>
        <taxon>Corynebacteriaceae</taxon>
        <taxon>Corynebacterium</taxon>
    </lineage>
</organism>
<evidence type="ECO:0000256" key="3">
    <source>
        <dbReference type="ARBA" id="ARBA00022448"/>
    </source>
</evidence>
<dbReference type="AlphaFoldDB" id="A0A9D2QDV3"/>
<dbReference type="Pfam" id="PF00528">
    <property type="entry name" value="BPD_transp_1"/>
    <property type="match status" value="1"/>
</dbReference>
<dbReference type="NCBIfam" id="TIGR02138">
    <property type="entry name" value="phosphate_pstC"/>
    <property type="match status" value="1"/>
</dbReference>
<protein>
    <recommendedName>
        <fullName evidence="10">Phosphate transport system permease protein</fullName>
    </recommendedName>
</protein>
<keyword evidence="5 10" id="KW-0592">Phosphate transport</keyword>
<dbReference type="InterPro" id="IPR035906">
    <property type="entry name" value="MetI-like_sf"/>
</dbReference>
<evidence type="ECO:0000256" key="9">
    <source>
        <dbReference type="RuleBase" id="RU363032"/>
    </source>
</evidence>
<proteinExistence type="inferred from homology"/>
<dbReference type="Proteomes" id="UP000823858">
    <property type="component" value="Unassembled WGS sequence"/>
</dbReference>
<dbReference type="InterPro" id="IPR051124">
    <property type="entry name" value="Phosphate_Transport_Permease"/>
</dbReference>
<comment type="subcellular location">
    <subcellularLocation>
        <location evidence="1 9">Cell membrane</location>
        <topology evidence="1 9">Multi-pass membrane protein</topology>
    </subcellularLocation>
</comment>
<feature type="transmembrane region" description="Helical" evidence="9">
    <location>
        <begin position="171"/>
        <end position="189"/>
    </location>
</feature>
<name>A0A9D2QDV3_9CORY</name>
<dbReference type="PANTHER" id="PTHR30425:SF1">
    <property type="entry name" value="PHOSPHATE TRANSPORT SYSTEM PERMEASE PROTEIN PSTC"/>
    <property type="match status" value="1"/>
</dbReference>
<evidence type="ECO:0000313" key="13">
    <source>
        <dbReference type="EMBL" id="HJC85771.1"/>
    </source>
</evidence>
<dbReference type="Gene3D" id="1.10.3720.10">
    <property type="entry name" value="MetI-like"/>
    <property type="match status" value="1"/>
</dbReference>
<dbReference type="GO" id="GO:0005315">
    <property type="term" value="F:phosphate transmembrane transporter activity"/>
    <property type="evidence" value="ECO:0007669"/>
    <property type="project" value="InterPro"/>
</dbReference>
<evidence type="ECO:0000259" key="12">
    <source>
        <dbReference type="PROSITE" id="PS50928"/>
    </source>
</evidence>
<feature type="domain" description="ABC transmembrane type-1" evidence="12">
    <location>
        <begin position="134"/>
        <end position="365"/>
    </location>
</feature>
<evidence type="ECO:0000256" key="6">
    <source>
        <dbReference type="ARBA" id="ARBA00022692"/>
    </source>
</evidence>
<reference evidence="13" key="1">
    <citation type="journal article" date="2021" name="PeerJ">
        <title>Extensive microbial diversity within the chicken gut microbiome revealed by metagenomics and culture.</title>
        <authorList>
            <person name="Gilroy R."/>
            <person name="Ravi A."/>
            <person name="Getino M."/>
            <person name="Pursley I."/>
            <person name="Horton D.L."/>
            <person name="Alikhan N.F."/>
            <person name="Baker D."/>
            <person name="Gharbi K."/>
            <person name="Hall N."/>
            <person name="Watson M."/>
            <person name="Adriaenssens E.M."/>
            <person name="Foster-Nyarko E."/>
            <person name="Jarju S."/>
            <person name="Secka A."/>
            <person name="Antonio M."/>
            <person name="Oren A."/>
            <person name="Chaudhuri R.R."/>
            <person name="La Ragione R."/>
            <person name="Hildebrand F."/>
            <person name="Pallen M.J."/>
        </authorList>
    </citation>
    <scope>NUCLEOTIDE SEQUENCE</scope>
    <source>
        <strain evidence="13">ChiHjej13B12-4958</strain>
    </source>
</reference>
<feature type="transmembrane region" description="Helical" evidence="9">
    <location>
        <begin position="201"/>
        <end position="218"/>
    </location>
</feature>
<dbReference type="InterPro" id="IPR000515">
    <property type="entry name" value="MetI-like"/>
</dbReference>
<evidence type="ECO:0000256" key="2">
    <source>
        <dbReference type="ARBA" id="ARBA00007069"/>
    </source>
</evidence>
<reference evidence="13" key="2">
    <citation type="submission" date="2021-04" db="EMBL/GenBank/DDBJ databases">
        <authorList>
            <person name="Gilroy R."/>
        </authorList>
    </citation>
    <scope>NUCLEOTIDE SEQUENCE</scope>
    <source>
        <strain evidence="13">ChiHjej13B12-4958</strain>
    </source>
</reference>
<sequence>MSHSTASHLPGESGASRAGLPGGGGINGTDDTGGTGTPGPGAPAATDPGGNSQVETRVKKRPGDRIFEYLSTGAAVLITVLIGAIGLFLVIRAVPALSRQRDGLLSFFSYDGRWNLNYTSNDGGWMQFGIPNLFFTTVMVSLLALIIAMPIALGVAIFLSNYCPKRAVRPLGFIVDLLAAVPSIVFGIWGMQVLGPALGGFYEWLVGWGGGFILFDWQQGSSPAFSTGRNIFTGGVVLAIMILPIIAATTREVFVQTPRGHIEAALALGATRWEVVRMTVLPFGRSGYISGAMLGLGRALGETMALYMVIASSPGFRGSLMDGGTTFATAIANAAPEFNDDTKAGAYIAAGLVLFLLTFLVNAAARAVVKNKK</sequence>
<comment type="function">
    <text evidence="10">Part of the binding-protein-dependent transport system for phosphate; probably responsible for the translocation of the substrate across the membrane.</text>
</comment>
<keyword evidence="6 9" id="KW-0812">Transmembrane</keyword>
<feature type="transmembrane region" description="Helical" evidence="9">
    <location>
        <begin position="66"/>
        <end position="91"/>
    </location>
</feature>
<feature type="transmembrane region" description="Helical" evidence="9">
    <location>
        <begin position="230"/>
        <end position="249"/>
    </location>
</feature>
<dbReference type="PROSITE" id="PS50928">
    <property type="entry name" value="ABC_TM1"/>
    <property type="match status" value="1"/>
</dbReference>
<evidence type="ECO:0000256" key="4">
    <source>
        <dbReference type="ARBA" id="ARBA00022475"/>
    </source>
</evidence>
<evidence type="ECO:0000256" key="11">
    <source>
        <dbReference type="SAM" id="MobiDB-lite"/>
    </source>
</evidence>
<feature type="region of interest" description="Disordered" evidence="11">
    <location>
        <begin position="1"/>
        <end position="58"/>
    </location>
</feature>
<evidence type="ECO:0000256" key="7">
    <source>
        <dbReference type="ARBA" id="ARBA00022989"/>
    </source>
</evidence>
<evidence type="ECO:0000256" key="10">
    <source>
        <dbReference type="RuleBase" id="RU363054"/>
    </source>
</evidence>
<feature type="transmembrane region" description="Helical" evidence="9">
    <location>
        <begin position="346"/>
        <end position="369"/>
    </location>
</feature>
<feature type="compositionally biased region" description="Gly residues" evidence="11">
    <location>
        <begin position="20"/>
        <end position="39"/>
    </location>
</feature>
<dbReference type="InterPro" id="IPR011864">
    <property type="entry name" value="Phosphate_PstC"/>
</dbReference>
<evidence type="ECO:0000256" key="5">
    <source>
        <dbReference type="ARBA" id="ARBA00022592"/>
    </source>
</evidence>
<evidence type="ECO:0000313" key="14">
    <source>
        <dbReference type="Proteomes" id="UP000823858"/>
    </source>
</evidence>
<evidence type="ECO:0000256" key="8">
    <source>
        <dbReference type="ARBA" id="ARBA00023136"/>
    </source>
</evidence>
<keyword evidence="4 10" id="KW-1003">Cell membrane</keyword>
<dbReference type="SUPFAM" id="SSF161098">
    <property type="entry name" value="MetI-like"/>
    <property type="match status" value="1"/>
</dbReference>
<gene>
    <name evidence="13" type="primary">pstC</name>
    <name evidence="13" type="ORF">H9751_09535</name>
</gene>
<dbReference type="CDD" id="cd06261">
    <property type="entry name" value="TM_PBP2"/>
    <property type="match status" value="1"/>
</dbReference>
<dbReference type="PANTHER" id="PTHR30425">
    <property type="entry name" value="PHOSPHATE TRANSPORT SYSTEM PERMEASE PROTEIN PST"/>
    <property type="match status" value="1"/>
</dbReference>
<keyword evidence="8 9" id="KW-0472">Membrane</keyword>
<comment type="similarity">
    <text evidence="2 10">Belongs to the binding-protein-dependent transport system permease family. CysTW subfamily.</text>
</comment>
<keyword evidence="7 9" id="KW-1133">Transmembrane helix</keyword>
<dbReference type="GO" id="GO:0005886">
    <property type="term" value="C:plasma membrane"/>
    <property type="evidence" value="ECO:0007669"/>
    <property type="project" value="UniProtKB-SubCell"/>
</dbReference>
<accession>A0A9D2QDV3</accession>
<comment type="caution">
    <text evidence="13">The sequence shown here is derived from an EMBL/GenBank/DDBJ whole genome shotgun (WGS) entry which is preliminary data.</text>
</comment>
<evidence type="ECO:0000256" key="1">
    <source>
        <dbReference type="ARBA" id="ARBA00004651"/>
    </source>
</evidence>
<dbReference type="GO" id="GO:0006817">
    <property type="term" value="P:phosphate ion transport"/>
    <property type="evidence" value="ECO:0007669"/>
    <property type="project" value="UniProtKB-KW"/>
</dbReference>
<keyword evidence="3 9" id="KW-0813">Transport</keyword>
<dbReference type="EMBL" id="DWVP01000022">
    <property type="protein sequence ID" value="HJC85771.1"/>
    <property type="molecule type" value="Genomic_DNA"/>
</dbReference>